<protein>
    <submittedName>
        <fullName evidence="1">Uncharacterized protein</fullName>
    </submittedName>
</protein>
<dbReference type="AlphaFoldDB" id="A0A5A9NT21"/>
<organism evidence="1 2">
    <name type="scientific">Triplophysa tibetana</name>
    <dbReference type="NCBI Taxonomy" id="1572043"/>
    <lineage>
        <taxon>Eukaryota</taxon>
        <taxon>Metazoa</taxon>
        <taxon>Chordata</taxon>
        <taxon>Craniata</taxon>
        <taxon>Vertebrata</taxon>
        <taxon>Euteleostomi</taxon>
        <taxon>Actinopterygii</taxon>
        <taxon>Neopterygii</taxon>
        <taxon>Teleostei</taxon>
        <taxon>Ostariophysi</taxon>
        <taxon>Cypriniformes</taxon>
        <taxon>Nemacheilidae</taxon>
        <taxon>Triplophysa</taxon>
    </lineage>
</organism>
<dbReference type="Proteomes" id="UP000324632">
    <property type="component" value="Chromosome 14"/>
</dbReference>
<accession>A0A5A9NT21</accession>
<keyword evidence="2" id="KW-1185">Reference proteome</keyword>
<proteinExistence type="predicted"/>
<name>A0A5A9NT21_9TELE</name>
<dbReference type="EMBL" id="SOYY01000014">
    <property type="protein sequence ID" value="KAA0712195.1"/>
    <property type="molecule type" value="Genomic_DNA"/>
</dbReference>
<reference evidence="1 2" key="1">
    <citation type="journal article" date="2019" name="Mol. Ecol. Resour.">
        <title>Chromosome-level genome assembly of Triplophysa tibetana, a fish adapted to the harsh high-altitude environment of the Tibetan Plateau.</title>
        <authorList>
            <person name="Yang X."/>
            <person name="Liu H."/>
            <person name="Ma Z."/>
            <person name="Zou Y."/>
            <person name="Zou M."/>
            <person name="Mao Y."/>
            <person name="Li X."/>
            <person name="Wang H."/>
            <person name="Chen T."/>
            <person name="Wang W."/>
            <person name="Yang R."/>
        </authorList>
    </citation>
    <scope>NUCLEOTIDE SEQUENCE [LARGE SCALE GENOMIC DNA]</scope>
    <source>
        <strain evidence="1">TTIB1903HZAU</strain>
        <tissue evidence="1">Muscle</tissue>
    </source>
</reference>
<evidence type="ECO:0000313" key="2">
    <source>
        <dbReference type="Proteomes" id="UP000324632"/>
    </source>
</evidence>
<comment type="caution">
    <text evidence="1">The sequence shown here is derived from an EMBL/GenBank/DDBJ whole genome shotgun (WGS) entry which is preliminary data.</text>
</comment>
<evidence type="ECO:0000313" key="1">
    <source>
        <dbReference type="EMBL" id="KAA0712195.1"/>
    </source>
</evidence>
<sequence length="156" mass="17482">MNHLCHSFSLYLSLRSSLSPSRMLGELRSTGLQSLLAVCLLFNLEHDARSRMDTRSVSDVKDQVPRHSFASLCCQNFVSPLIFLIGQMQCCKPAKRGMDTRGLFGHMVPDLPAAICDNYVECRLFLRIDSSSASERDTGRLHAQPAAHNLHKDLLH</sequence>
<gene>
    <name evidence="1" type="ORF">E1301_Tti015159</name>
</gene>